<feature type="transmembrane region" description="Helical" evidence="8">
    <location>
        <begin position="79"/>
        <end position="105"/>
    </location>
</feature>
<dbReference type="Gene3D" id="1.20.140.150">
    <property type="match status" value="1"/>
</dbReference>
<comment type="subcellular location">
    <subcellularLocation>
        <location evidence="8">Cell junction</location>
        <location evidence="8">Tight junction</location>
    </subcellularLocation>
    <subcellularLocation>
        <location evidence="8">Cell membrane</location>
        <topology evidence="8">Multi-pass membrane protein</topology>
    </subcellularLocation>
</comment>
<evidence type="ECO:0000256" key="8">
    <source>
        <dbReference type="RuleBase" id="RU060637"/>
    </source>
</evidence>
<dbReference type="GO" id="GO:0005198">
    <property type="term" value="F:structural molecule activity"/>
    <property type="evidence" value="ECO:0007669"/>
    <property type="project" value="InterPro"/>
</dbReference>
<evidence type="ECO:0000313" key="9">
    <source>
        <dbReference type="Ensembl" id="ENSDCDP00010029606.1"/>
    </source>
</evidence>
<dbReference type="InterPro" id="IPR006187">
    <property type="entry name" value="Claudin"/>
</dbReference>
<evidence type="ECO:0000256" key="6">
    <source>
        <dbReference type="ARBA" id="ARBA00022989"/>
    </source>
</evidence>
<evidence type="ECO:0000256" key="1">
    <source>
        <dbReference type="ARBA" id="ARBA00008295"/>
    </source>
</evidence>
<evidence type="ECO:0000256" key="2">
    <source>
        <dbReference type="ARBA" id="ARBA00022427"/>
    </source>
</evidence>
<dbReference type="PRINTS" id="PR01077">
    <property type="entry name" value="CLAUDIN"/>
</dbReference>
<proteinExistence type="inferred from homology"/>
<dbReference type="InterPro" id="IPR017974">
    <property type="entry name" value="Claudin_CS"/>
</dbReference>
<keyword evidence="4 8" id="KW-0812">Transmembrane</keyword>
<keyword evidence="5 8" id="KW-0965">Cell junction</keyword>
<evidence type="ECO:0000256" key="5">
    <source>
        <dbReference type="ARBA" id="ARBA00022949"/>
    </source>
</evidence>
<keyword evidence="3 8" id="KW-1003">Cell membrane</keyword>
<evidence type="ECO:0000256" key="4">
    <source>
        <dbReference type="ARBA" id="ARBA00022692"/>
    </source>
</evidence>
<dbReference type="GO" id="GO:0005886">
    <property type="term" value="C:plasma membrane"/>
    <property type="evidence" value="ECO:0007669"/>
    <property type="project" value="UniProtKB-SubCell"/>
</dbReference>
<keyword evidence="6 8" id="KW-1133">Transmembrane helix</keyword>
<comment type="caution">
    <text evidence="8">Lacks conserved residue(s) required for the propagation of feature annotation.</text>
</comment>
<evidence type="ECO:0000313" key="10">
    <source>
        <dbReference type="Proteomes" id="UP000694580"/>
    </source>
</evidence>
<gene>
    <name evidence="9" type="primary">LOC114769564</name>
</gene>
<reference evidence="9" key="2">
    <citation type="submission" date="2025-08" db="UniProtKB">
        <authorList>
            <consortium name="Ensembl"/>
        </authorList>
    </citation>
    <scope>IDENTIFICATION</scope>
</reference>
<comment type="similarity">
    <text evidence="1 8">Belongs to the claudin family.</text>
</comment>
<reference evidence="9" key="3">
    <citation type="submission" date="2025-09" db="UniProtKB">
        <authorList>
            <consortium name="Ensembl"/>
        </authorList>
    </citation>
    <scope>IDENTIFICATION</scope>
</reference>
<dbReference type="PANTHER" id="PTHR12002">
    <property type="entry name" value="CLAUDIN"/>
    <property type="match status" value="1"/>
</dbReference>
<dbReference type="InterPro" id="IPR004031">
    <property type="entry name" value="PMP22/EMP/MP20/Claudin"/>
</dbReference>
<accession>A0AAY4CAI8</accession>
<dbReference type="AlphaFoldDB" id="A0AAY4CAI8"/>
<dbReference type="Proteomes" id="UP000694580">
    <property type="component" value="Chromosome 19"/>
</dbReference>
<keyword evidence="7 8" id="KW-0472">Membrane</keyword>
<reference evidence="9 10" key="1">
    <citation type="submission" date="2020-06" db="EMBL/GenBank/DDBJ databases">
        <authorList>
            <consortium name="Wellcome Sanger Institute Data Sharing"/>
        </authorList>
    </citation>
    <scope>NUCLEOTIDE SEQUENCE [LARGE SCALE GENOMIC DNA]</scope>
</reference>
<dbReference type="GeneTree" id="ENSGT00940000164897"/>
<feature type="transmembrane region" description="Helical" evidence="8">
    <location>
        <begin position="167"/>
        <end position="187"/>
    </location>
</feature>
<organism evidence="9 10">
    <name type="scientific">Denticeps clupeoides</name>
    <name type="common">denticle herring</name>
    <dbReference type="NCBI Taxonomy" id="299321"/>
    <lineage>
        <taxon>Eukaryota</taxon>
        <taxon>Metazoa</taxon>
        <taxon>Chordata</taxon>
        <taxon>Craniata</taxon>
        <taxon>Vertebrata</taxon>
        <taxon>Euteleostomi</taxon>
        <taxon>Actinopterygii</taxon>
        <taxon>Neopterygii</taxon>
        <taxon>Teleostei</taxon>
        <taxon>Clupei</taxon>
        <taxon>Clupeiformes</taxon>
        <taxon>Denticipitoidei</taxon>
        <taxon>Denticipitidae</taxon>
        <taxon>Denticeps</taxon>
    </lineage>
</organism>
<dbReference type="GO" id="GO:0005923">
    <property type="term" value="C:bicellular tight junction"/>
    <property type="evidence" value="ECO:0007669"/>
    <property type="project" value="UniProtKB-SubCell"/>
</dbReference>
<name>A0AAY4CAI8_9TELE</name>
<comment type="function">
    <text evidence="8">Claudins function as major constituents of the tight junction complexes that regulate the permeability of epithelia.</text>
</comment>
<protein>
    <recommendedName>
        <fullName evidence="8">Claudin</fullName>
    </recommendedName>
</protein>
<dbReference type="Ensembl" id="ENSDCDT00010036681.1">
    <property type="protein sequence ID" value="ENSDCDP00010029606.1"/>
    <property type="gene ID" value="ENSDCDG00010018860.1"/>
</dbReference>
<keyword evidence="10" id="KW-1185">Reference proteome</keyword>
<sequence>MVNPCAGVLEVLGVLLGAAAWLCSLATTLMSQWQIRSTEILVAESIELGLWEMCAVQELGGVECRPYESLLDLPREITVARLLMCLSMTLSLLGLLVAVPGLSCVKSCQSPDSKWAKKVSKGTGGALCMVAGVLGVVPASLFAQIVVSRFHNDPSPAVMPRWDLGEALFVGWAAGFLHFVAGVLLCASCLGSRRGGAGPALYSHPEII</sequence>
<evidence type="ECO:0000256" key="7">
    <source>
        <dbReference type="ARBA" id="ARBA00023136"/>
    </source>
</evidence>
<keyword evidence="2 8" id="KW-0796">Tight junction</keyword>
<dbReference type="PROSITE" id="PS01346">
    <property type="entry name" value="CLAUDIN"/>
    <property type="match status" value="1"/>
</dbReference>
<dbReference type="Pfam" id="PF00822">
    <property type="entry name" value="PMP22_Claudin"/>
    <property type="match status" value="1"/>
</dbReference>
<evidence type="ECO:0000256" key="3">
    <source>
        <dbReference type="ARBA" id="ARBA00022475"/>
    </source>
</evidence>
<feature type="transmembrane region" description="Helical" evidence="8">
    <location>
        <begin position="126"/>
        <end position="147"/>
    </location>
</feature>